<comment type="caution">
    <text evidence="3">The sequence shown here is derived from an EMBL/GenBank/DDBJ whole genome shotgun (WGS) entry which is preliminary data.</text>
</comment>
<name>A0AAE0VPV7_9BIVA</name>
<feature type="domain" description="Carboxylesterase type B" evidence="2">
    <location>
        <begin position="6"/>
        <end position="199"/>
    </location>
</feature>
<evidence type="ECO:0000256" key="1">
    <source>
        <dbReference type="ARBA" id="ARBA00005964"/>
    </source>
</evidence>
<reference evidence="3" key="2">
    <citation type="journal article" date="2021" name="Genome Biol. Evol.">
        <title>Developing a high-quality reference genome for a parasitic bivalve with doubly uniparental inheritance (Bivalvia: Unionida).</title>
        <authorList>
            <person name="Smith C.H."/>
        </authorList>
    </citation>
    <scope>NUCLEOTIDE SEQUENCE</scope>
    <source>
        <strain evidence="3">CHS0354</strain>
        <tissue evidence="3">Mantle</tissue>
    </source>
</reference>
<dbReference type="Gene3D" id="3.40.50.1820">
    <property type="entry name" value="alpha/beta hydrolase"/>
    <property type="match status" value="1"/>
</dbReference>
<dbReference type="PANTHER" id="PTHR43903">
    <property type="entry name" value="NEUROLIGIN"/>
    <property type="match status" value="1"/>
</dbReference>
<dbReference type="Proteomes" id="UP001195483">
    <property type="component" value="Unassembled WGS sequence"/>
</dbReference>
<evidence type="ECO:0000313" key="4">
    <source>
        <dbReference type="Proteomes" id="UP001195483"/>
    </source>
</evidence>
<comment type="similarity">
    <text evidence="1">Belongs to the type-B carboxylesterase/lipase family.</text>
</comment>
<dbReference type="InterPro" id="IPR029058">
    <property type="entry name" value="AB_hydrolase_fold"/>
</dbReference>
<gene>
    <name evidence="3" type="ORF">CHS0354_001232</name>
</gene>
<accession>A0AAE0VPV7</accession>
<proteinExistence type="inferred from homology"/>
<evidence type="ECO:0000259" key="2">
    <source>
        <dbReference type="Pfam" id="PF00135"/>
    </source>
</evidence>
<dbReference type="Pfam" id="PF00135">
    <property type="entry name" value="COesterase"/>
    <property type="match status" value="1"/>
</dbReference>
<keyword evidence="4" id="KW-1185">Reference proteome</keyword>
<evidence type="ECO:0000313" key="3">
    <source>
        <dbReference type="EMBL" id="KAK3584655.1"/>
    </source>
</evidence>
<organism evidence="3 4">
    <name type="scientific">Potamilus streckersoni</name>
    <dbReference type="NCBI Taxonomy" id="2493646"/>
    <lineage>
        <taxon>Eukaryota</taxon>
        <taxon>Metazoa</taxon>
        <taxon>Spiralia</taxon>
        <taxon>Lophotrochozoa</taxon>
        <taxon>Mollusca</taxon>
        <taxon>Bivalvia</taxon>
        <taxon>Autobranchia</taxon>
        <taxon>Heteroconchia</taxon>
        <taxon>Palaeoheterodonta</taxon>
        <taxon>Unionida</taxon>
        <taxon>Unionoidea</taxon>
        <taxon>Unionidae</taxon>
        <taxon>Ambleminae</taxon>
        <taxon>Lampsilini</taxon>
        <taxon>Potamilus</taxon>
    </lineage>
</organism>
<reference evidence="3" key="3">
    <citation type="submission" date="2023-05" db="EMBL/GenBank/DDBJ databases">
        <authorList>
            <person name="Smith C.H."/>
        </authorList>
    </citation>
    <scope>NUCLEOTIDE SEQUENCE</scope>
    <source>
        <strain evidence="3">CHS0354</strain>
        <tissue evidence="3">Mantle</tissue>
    </source>
</reference>
<protein>
    <recommendedName>
        <fullName evidence="2">Carboxylesterase type B domain-containing protein</fullName>
    </recommendedName>
</protein>
<dbReference type="SUPFAM" id="SSF53474">
    <property type="entry name" value="alpha/beta-Hydrolases"/>
    <property type="match status" value="1"/>
</dbReference>
<sequence>MKSYLNRSINDDTIVPFIVQYLLKENVKVVADAVIHEYTDWSDPDDPKKVRNSVIDLLTDYAFLVPAVKTLNSHIAFNSGSNTFMYQFSEIQFFYQNYSWLPGAAHGMELPYVFGFPQSMKIPFAFESVPAKDIRLSKLIMNLWTYFAKNGNPNSPTKFNNLNPVSWPKYGENHTYLNISTNMTEPVKRNIAPSRISFWLEVLPELLKTIQKVTSVLPHVPVIVVG</sequence>
<reference evidence="3" key="1">
    <citation type="journal article" date="2021" name="Genome Biol. Evol.">
        <title>A High-Quality Reference Genome for a Parasitic Bivalve with Doubly Uniparental Inheritance (Bivalvia: Unionida).</title>
        <authorList>
            <person name="Smith C.H."/>
        </authorList>
    </citation>
    <scope>NUCLEOTIDE SEQUENCE</scope>
    <source>
        <strain evidence="3">CHS0354</strain>
    </source>
</reference>
<dbReference type="EMBL" id="JAEAOA010000126">
    <property type="protein sequence ID" value="KAK3584655.1"/>
    <property type="molecule type" value="Genomic_DNA"/>
</dbReference>
<dbReference type="InterPro" id="IPR002018">
    <property type="entry name" value="CarbesteraseB"/>
</dbReference>
<dbReference type="AlphaFoldDB" id="A0AAE0VPV7"/>
<dbReference type="InterPro" id="IPR051093">
    <property type="entry name" value="Neuroligin/BSAL"/>
</dbReference>